<protein>
    <submittedName>
        <fullName evidence="2">LLM class flavin-dependent oxidoreductase</fullName>
    </submittedName>
</protein>
<dbReference type="Proteomes" id="UP001232019">
    <property type="component" value="Chromosome"/>
</dbReference>
<reference evidence="2" key="1">
    <citation type="submission" date="2023-08" db="EMBL/GenBank/DDBJ databases">
        <title>Comparative genomics and taxonomic characterization of three novel marine species of genus Marivirga.</title>
        <authorList>
            <person name="Muhammad N."/>
            <person name="Kim S.-G."/>
        </authorList>
    </citation>
    <scope>NUCLEOTIDE SEQUENCE</scope>
    <source>
        <strain evidence="2">BKB1-2</strain>
    </source>
</reference>
<dbReference type="Gene3D" id="3.20.20.30">
    <property type="entry name" value="Luciferase-like domain"/>
    <property type="match status" value="1"/>
</dbReference>
<proteinExistence type="predicted"/>
<feature type="domain" description="Luciferase-like" evidence="1">
    <location>
        <begin position="16"/>
        <end position="295"/>
    </location>
</feature>
<accession>A0AA51ZXG1</accession>
<dbReference type="PANTHER" id="PTHR30137:SF6">
    <property type="entry name" value="LUCIFERASE-LIKE MONOOXYGENASE"/>
    <property type="match status" value="1"/>
</dbReference>
<sequence>MKISLLEFGEGLTEENGLVRLKNVFDYAIKADELEFSRFWLAEHNLFNRKSAWGCPISLVPVLASITNRIRIGTGGILLKLHNSFDTVAQFKLWNAIYSNRLDLGLANGGVTKQQLEIANQNNESFDQKFEEVYSFLHEEDEWFKKEIIVPPYKGVPPELWALSGSAFGFHRALKYGTNYVRSIFHENSDLKYEKEAFDNFKDEFFNRHGRKVKTMLAISGSCLKDEKRLRELRKLSDNDEKNHLIGNLEYFREKIPALLEEYGADEILWRDMNRDIKEKMEALELLSEFIPEGTTHLNTIS</sequence>
<dbReference type="RefSeq" id="WP_322348031.1">
    <property type="nucleotide sequence ID" value="NZ_CP129968.2"/>
</dbReference>
<dbReference type="SUPFAM" id="SSF51679">
    <property type="entry name" value="Bacterial luciferase-like"/>
    <property type="match status" value="1"/>
</dbReference>
<dbReference type="PANTHER" id="PTHR30137">
    <property type="entry name" value="LUCIFERASE-LIKE MONOOXYGENASE"/>
    <property type="match status" value="1"/>
</dbReference>
<dbReference type="InterPro" id="IPR036661">
    <property type="entry name" value="Luciferase-like_sf"/>
</dbReference>
<name>A0AA51ZXG1_9BACT</name>
<dbReference type="EMBL" id="CP129968">
    <property type="protein sequence ID" value="WNB18521.1"/>
    <property type="molecule type" value="Genomic_DNA"/>
</dbReference>
<dbReference type="Pfam" id="PF00296">
    <property type="entry name" value="Bac_luciferase"/>
    <property type="match status" value="1"/>
</dbReference>
<dbReference type="InterPro" id="IPR011251">
    <property type="entry name" value="Luciferase-like_dom"/>
</dbReference>
<dbReference type="GO" id="GO:0005829">
    <property type="term" value="C:cytosol"/>
    <property type="evidence" value="ECO:0007669"/>
    <property type="project" value="TreeGrafter"/>
</dbReference>
<dbReference type="KEGG" id="marp:QYS47_30450"/>
<organism evidence="2">
    <name type="scientific">Marivirga arenosa</name>
    <dbReference type="NCBI Taxonomy" id="3059076"/>
    <lineage>
        <taxon>Bacteria</taxon>
        <taxon>Pseudomonadati</taxon>
        <taxon>Bacteroidota</taxon>
        <taxon>Cytophagia</taxon>
        <taxon>Cytophagales</taxon>
        <taxon>Marivirgaceae</taxon>
        <taxon>Marivirga</taxon>
    </lineage>
</organism>
<evidence type="ECO:0000259" key="1">
    <source>
        <dbReference type="Pfam" id="PF00296"/>
    </source>
</evidence>
<dbReference type="AlphaFoldDB" id="A0AA51ZXG1"/>
<dbReference type="InterPro" id="IPR050766">
    <property type="entry name" value="Bact_Lucif_Oxidored"/>
</dbReference>
<gene>
    <name evidence="2" type="ORF">QYS47_30450</name>
</gene>
<dbReference type="GO" id="GO:0016705">
    <property type="term" value="F:oxidoreductase activity, acting on paired donors, with incorporation or reduction of molecular oxygen"/>
    <property type="evidence" value="ECO:0007669"/>
    <property type="project" value="InterPro"/>
</dbReference>
<evidence type="ECO:0000313" key="2">
    <source>
        <dbReference type="EMBL" id="WNB18521.1"/>
    </source>
</evidence>